<evidence type="ECO:0000313" key="1">
    <source>
        <dbReference type="EMBL" id="TQL88116.1"/>
    </source>
</evidence>
<dbReference type="Gene3D" id="3.40.50.10540">
    <property type="entry name" value="Crotonobetainyl-coa:carnitine coa-transferase, domain 1"/>
    <property type="match status" value="1"/>
</dbReference>
<name>A0A543BTQ3_9ACTN</name>
<evidence type="ECO:0000313" key="2">
    <source>
        <dbReference type="Proteomes" id="UP000316096"/>
    </source>
</evidence>
<dbReference type="InterPro" id="IPR023606">
    <property type="entry name" value="CoA-Trfase_III_dom_1_sf"/>
</dbReference>
<organism evidence="1 2">
    <name type="scientific">Actinoallomurus bryophytorum</name>
    <dbReference type="NCBI Taxonomy" id="1490222"/>
    <lineage>
        <taxon>Bacteria</taxon>
        <taxon>Bacillati</taxon>
        <taxon>Actinomycetota</taxon>
        <taxon>Actinomycetes</taxon>
        <taxon>Streptosporangiales</taxon>
        <taxon>Thermomonosporaceae</taxon>
        <taxon>Actinoallomurus</taxon>
    </lineage>
</organism>
<dbReference type="Pfam" id="PF02515">
    <property type="entry name" value="CoA_transf_3"/>
    <property type="match status" value="1"/>
</dbReference>
<gene>
    <name evidence="1" type="ORF">FB559_8733</name>
</gene>
<dbReference type="GO" id="GO:0016853">
    <property type="term" value="F:isomerase activity"/>
    <property type="evidence" value="ECO:0007669"/>
    <property type="project" value="UniProtKB-KW"/>
</dbReference>
<accession>A0A543BTQ3</accession>
<keyword evidence="2" id="KW-1185">Reference proteome</keyword>
<protein>
    <submittedName>
        <fullName evidence="1">2-methylfumaryl-CoA isomerase</fullName>
    </submittedName>
</protein>
<proteinExistence type="predicted"/>
<sequence>MSRKDTMVEAAGLLEGLRVVEVSSFVAAPLGGMTLAQLGAEVIRVDPPGGGPDIGRWPVAESGTSMYWAGLNKGKRSVTADLRSPEGQRRIADLVTEAGEGRGILLTNAARPFLDDDVLRARRPDLIHLRIRGGNDGAPAVDYTVNAGTGFPMVTGPPGHDGPVNHVLPAWDIACGLYAALGIAAAERRRGRTGEGCFLRIALRDVALAMAGNLGFLAEAQAGIARERVGNHLYGTFGRDFTCRDGERVMVVALTPRHWNDLVAVTGMTAAVGALEDGLGADFGHDADRYTYREALAALFGRWFGEHTIGEVTAALAGTAVLWERYRTFTDLVADPGLRANPLMTTVDQPGVGPYLAPGSPLSVDGWTPPAVPAPSLGEHTGEVWPEEATS</sequence>
<dbReference type="EMBL" id="VFOZ01000003">
    <property type="protein sequence ID" value="TQL88116.1"/>
    <property type="molecule type" value="Genomic_DNA"/>
</dbReference>
<dbReference type="Proteomes" id="UP000316096">
    <property type="component" value="Unassembled WGS sequence"/>
</dbReference>
<keyword evidence="1" id="KW-0413">Isomerase</keyword>
<dbReference type="InterPro" id="IPR050509">
    <property type="entry name" value="CoA-transferase_III"/>
</dbReference>
<dbReference type="SUPFAM" id="SSF89796">
    <property type="entry name" value="CoA-transferase family III (CaiB/BaiF)"/>
    <property type="match status" value="1"/>
</dbReference>
<dbReference type="InterPro" id="IPR044855">
    <property type="entry name" value="CoA-Trfase_III_dom3_sf"/>
</dbReference>
<dbReference type="AlphaFoldDB" id="A0A543BTQ3"/>
<dbReference type="PANTHER" id="PTHR48228">
    <property type="entry name" value="SUCCINYL-COA--D-CITRAMALATE COA-TRANSFERASE"/>
    <property type="match status" value="1"/>
</dbReference>
<comment type="caution">
    <text evidence="1">The sequence shown here is derived from an EMBL/GenBank/DDBJ whole genome shotgun (WGS) entry which is preliminary data.</text>
</comment>
<reference evidence="1 2" key="1">
    <citation type="submission" date="2019-06" db="EMBL/GenBank/DDBJ databases">
        <title>Sequencing the genomes of 1000 actinobacteria strains.</title>
        <authorList>
            <person name="Klenk H.-P."/>
        </authorList>
    </citation>
    <scope>NUCLEOTIDE SEQUENCE [LARGE SCALE GENOMIC DNA]</scope>
    <source>
        <strain evidence="1 2">DSM 102200</strain>
    </source>
</reference>
<dbReference type="PANTHER" id="PTHR48228:SF5">
    <property type="entry name" value="ALPHA-METHYLACYL-COA RACEMASE"/>
    <property type="match status" value="1"/>
</dbReference>
<dbReference type="InterPro" id="IPR003673">
    <property type="entry name" value="CoA-Trfase_fam_III"/>
</dbReference>
<dbReference type="Gene3D" id="3.30.1540.10">
    <property type="entry name" value="formyl-coa transferase, domain 3"/>
    <property type="match status" value="1"/>
</dbReference>